<dbReference type="GO" id="GO:0009408">
    <property type="term" value="P:response to heat"/>
    <property type="evidence" value="ECO:0007669"/>
    <property type="project" value="InterPro"/>
</dbReference>
<evidence type="ECO:0000256" key="1">
    <source>
        <dbReference type="SAM" id="MobiDB-lite"/>
    </source>
</evidence>
<name>A0A803QQY0_CANSA</name>
<dbReference type="Gramene" id="evm.model.10.917">
    <property type="protein sequence ID" value="cds.evm.model.10.917"/>
    <property type="gene ID" value="evm.TU.10.917"/>
</dbReference>
<dbReference type="PANTHER" id="PTHR35098:SF1">
    <property type="entry name" value="NODULIN-RELATED PROTEIN 2"/>
    <property type="match status" value="1"/>
</dbReference>
<dbReference type="EMBL" id="UZAU01000814">
    <property type="status" value="NOT_ANNOTATED_CDS"/>
    <property type="molecule type" value="Genomic_DNA"/>
</dbReference>
<accession>A0A803QQY0</accession>
<dbReference type="OrthoDB" id="695806at2759"/>
<evidence type="ECO:0008006" key="4">
    <source>
        <dbReference type="Google" id="ProtNLM"/>
    </source>
</evidence>
<dbReference type="OMA" id="KMAQGST"/>
<sequence>MDHLLSNISGGPGKDHSTGDQHQAQQQHQNQQHPSSKELLSSAKLMAEAAQTAASHGFGQVDKGKTAGAAADLLDAGSKYGKLEEKSFGKHVEKAEDYLRQYETKNSTGQGHPLSAEHHQQQAGHGGGDHHEKKQSDQEGGIGGYMKMAQGFMK</sequence>
<feature type="region of interest" description="Disordered" evidence="1">
    <location>
        <begin position="103"/>
        <end position="154"/>
    </location>
</feature>
<organism evidence="2 3">
    <name type="scientific">Cannabis sativa</name>
    <name type="common">Hemp</name>
    <name type="synonym">Marijuana</name>
    <dbReference type="NCBI Taxonomy" id="3483"/>
    <lineage>
        <taxon>Eukaryota</taxon>
        <taxon>Viridiplantae</taxon>
        <taxon>Streptophyta</taxon>
        <taxon>Embryophyta</taxon>
        <taxon>Tracheophyta</taxon>
        <taxon>Spermatophyta</taxon>
        <taxon>Magnoliopsida</taxon>
        <taxon>eudicotyledons</taxon>
        <taxon>Gunneridae</taxon>
        <taxon>Pentapetalae</taxon>
        <taxon>rosids</taxon>
        <taxon>fabids</taxon>
        <taxon>Rosales</taxon>
        <taxon>Cannabaceae</taxon>
        <taxon>Cannabis</taxon>
    </lineage>
</organism>
<dbReference type="AlphaFoldDB" id="A0A803QQY0"/>
<keyword evidence="3" id="KW-1185">Reference proteome</keyword>
<dbReference type="GO" id="GO:0010115">
    <property type="term" value="P:regulation of abscisic acid biosynthetic process"/>
    <property type="evidence" value="ECO:0007669"/>
    <property type="project" value="InterPro"/>
</dbReference>
<reference evidence="2" key="1">
    <citation type="submission" date="2021-03" db="UniProtKB">
        <authorList>
            <consortium name="EnsemblPlants"/>
        </authorList>
    </citation>
    <scope>IDENTIFICATION</scope>
</reference>
<evidence type="ECO:0000313" key="2">
    <source>
        <dbReference type="EnsemblPlants" id="cds.evm.model.10.917"/>
    </source>
</evidence>
<dbReference type="EnsemblPlants" id="evm.model.10.917">
    <property type="protein sequence ID" value="cds.evm.model.10.917"/>
    <property type="gene ID" value="evm.TU.10.917"/>
</dbReference>
<feature type="compositionally biased region" description="Basic and acidic residues" evidence="1">
    <location>
        <begin position="127"/>
        <end position="137"/>
    </location>
</feature>
<evidence type="ECO:0000313" key="3">
    <source>
        <dbReference type="Proteomes" id="UP000596661"/>
    </source>
</evidence>
<feature type="compositionally biased region" description="Low complexity" evidence="1">
    <location>
        <begin position="21"/>
        <end position="33"/>
    </location>
</feature>
<protein>
    <recommendedName>
        <fullName evidence="4">Nodulin-related protein 1</fullName>
    </recommendedName>
</protein>
<dbReference type="Proteomes" id="UP000596661">
    <property type="component" value="Unassembled WGS sequence"/>
</dbReference>
<dbReference type="PANTHER" id="PTHR35098">
    <property type="entry name" value="EXPRESSED PROTEIN"/>
    <property type="match status" value="1"/>
</dbReference>
<proteinExistence type="predicted"/>
<dbReference type="InterPro" id="IPR040294">
    <property type="entry name" value="Nodulin-rel_1/2"/>
</dbReference>
<feature type="region of interest" description="Disordered" evidence="1">
    <location>
        <begin position="1"/>
        <end position="63"/>
    </location>
</feature>